<accession>A0A382YU62</accession>
<proteinExistence type="predicted"/>
<gene>
    <name evidence="1" type="ORF">METZ01_LOCUS439656</name>
</gene>
<dbReference type="EMBL" id="UINC01178573">
    <property type="protein sequence ID" value="SVD86802.1"/>
    <property type="molecule type" value="Genomic_DNA"/>
</dbReference>
<evidence type="ECO:0000313" key="1">
    <source>
        <dbReference type="EMBL" id="SVD86802.1"/>
    </source>
</evidence>
<protein>
    <submittedName>
        <fullName evidence="1">Uncharacterized protein</fullName>
    </submittedName>
</protein>
<feature type="non-terminal residue" evidence="1">
    <location>
        <position position="1"/>
    </location>
</feature>
<name>A0A382YU62_9ZZZZ</name>
<dbReference type="AlphaFoldDB" id="A0A382YU62"/>
<sequence>KKDLDECRTRPPHENMWEDWSDLLKTTQETFSKDFAQAQRLK</sequence>
<organism evidence="1">
    <name type="scientific">marine metagenome</name>
    <dbReference type="NCBI Taxonomy" id="408172"/>
    <lineage>
        <taxon>unclassified sequences</taxon>
        <taxon>metagenomes</taxon>
        <taxon>ecological metagenomes</taxon>
    </lineage>
</organism>
<reference evidence="1" key="1">
    <citation type="submission" date="2018-05" db="EMBL/GenBank/DDBJ databases">
        <authorList>
            <person name="Lanie J.A."/>
            <person name="Ng W.-L."/>
            <person name="Kazmierczak K.M."/>
            <person name="Andrzejewski T.M."/>
            <person name="Davidsen T.M."/>
            <person name="Wayne K.J."/>
            <person name="Tettelin H."/>
            <person name="Glass J.I."/>
            <person name="Rusch D."/>
            <person name="Podicherti R."/>
            <person name="Tsui H.-C.T."/>
            <person name="Winkler M.E."/>
        </authorList>
    </citation>
    <scope>NUCLEOTIDE SEQUENCE</scope>
</reference>